<sequence length="163" mass="18446">MNKVTIISTKRLCRYSFDRYSFITSLFSFSLSVSSLKVTFVVQLRIVVVFCWVSFFVKLSSLGFQSKMLSITSSSSSKSEIQALEEYDGQWASSQDGIERERREPWAAWENKVGANCGEVNSNKITTAPNFEDTDICHNLRHFPLGNFTSSELIVSSQLEICP</sequence>
<dbReference type="AlphaFoldDB" id="A0A8J8NCA0"/>
<evidence type="ECO:0000313" key="3">
    <source>
        <dbReference type="Proteomes" id="UP000785679"/>
    </source>
</evidence>
<feature type="transmembrane region" description="Helical" evidence="1">
    <location>
        <begin position="20"/>
        <end position="40"/>
    </location>
</feature>
<evidence type="ECO:0000313" key="2">
    <source>
        <dbReference type="EMBL" id="TNV72059.1"/>
    </source>
</evidence>
<dbReference type="EMBL" id="RRYP01024577">
    <property type="protein sequence ID" value="TNV72059.1"/>
    <property type="molecule type" value="Genomic_DNA"/>
</dbReference>
<feature type="transmembrane region" description="Helical" evidence="1">
    <location>
        <begin position="46"/>
        <end position="64"/>
    </location>
</feature>
<dbReference type="Proteomes" id="UP000785679">
    <property type="component" value="Unassembled WGS sequence"/>
</dbReference>
<comment type="caution">
    <text evidence="2">The sequence shown here is derived from an EMBL/GenBank/DDBJ whole genome shotgun (WGS) entry which is preliminary data.</text>
</comment>
<organism evidence="2 3">
    <name type="scientific">Halteria grandinella</name>
    <dbReference type="NCBI Taxonomy" id="5974"/>
    <lineage>
        <taxon>Eukaryota</taxon>
        <taxon>Sar</taxon>
        <taxon>Alveolata</taxon>
        <taxon>Ciliophora</taxon>
        <taxon>Intramacronucleata</taxon>
        <taxon>Spirotrichea</taxon>
        <taxon>Stichotrichia</taxon>
        <taxon>Sporadotrichida</taxon>
        <taxon>Halteriidae</taxon>
        <taxon>Halteria</taxon>
    </lineage>
</organism>
<name>A0A8J8NCA0_HALGN</name>
<proteinExistence type="predicted"/>
<protein>
    <submittedName>
        <fullName evidence="2">Uncharacterized protein</fullName>
    </submittedName>
</protein>
<evidence type="ECO:0000256" key="1">
    <source>
        <dbReference type="SAM" id="Phobius"/>
    </source>
</evidence>
<keyword evidence="1" id="KW-0812">Transmembrane</keyword>
<gene>
    <name evidence="2" type="ORF">FGO68_gene2751</name>
</gene>
<reference evidence="2" key="1">
    <citation type="submission" date="2019-06" db="EMBL/GenBank/DDBJ databases">
        <authorList>
            <person name="Zheng W."/>
        </authorList>
    </citation>
    <scope>NUCLEOTIDE SEQUENCE</scope>
    <source>
        <strain evidence="2">QDHG01</strain>
    </source>
</reference>
<keyword evidence="1" id="KW-0472">Membrane</keyword>
<accession>A0A8J8NCA0</accession>
<keyword evidence="3" id="KW-1185">Reference proteome</keyword>
<keyword evidence="1" id="KW-1133">Transmembrane helix</keyword>